<proteinExistence type="predicted"/>
<sequence length="257" mass="29406">MTFNAYTFIPKEIVEGKKHPLIVLPHGGVHSNFGSGYAYVIRELISQSYIIIAPEYRGSTGYGRQFYELIDYGGLESEDTFAARNFMVENCELVDPERVGVMGWSHGGMHTLFNIFKHPEAYQAAHASVPVSDIVARMGYKKKEYRDLFEADYHIGKSGADNVNEYRRRSPAWNVPEYDKNSHPPLLVHTTRNDQDVNVLEVEHLIKSLKEKNWQFEYKVYPTTPGAHVFSRLSTKFSKGVRGEIYEFLAKHLKPLG</sequence>
<dbReference type="EMBL" id="BARU01001420">
    <property type="protein sequence ID" value="GAH31067.1"/>
    <property type="molecule type" value="Genomic_DNA"/>
</dbReference>
<dbReference type="GO" id="GO:0006508">
    <property type="term" value="P:proteolysis"/>
    <property type="evidence" value="ECO:0007669"/>
    <property type="project" value="InterPro"/>
</dbReference>
<protein>
    <recommendedName>
        <fullName evidence="2">Peptidase S9 prolyl oligopeptidase catalytic domain-containing protein</fullName>
    </recommendedName>
</protein>
<organism evidence="3">
    <name type="scientific">marine sediment metagenome</name>
    <dbReference type="NCBI Taxonomy" id="412755"/>
    <lineage>
        <taxon>unclassified sequences</taxon>
        <taxon>metagenomes</taxon>
        <taxon>ecological metagenomes</taxon>
    </lineage>
</organism>
<gene>
    <name evidence="3" type="ORF">S03H2_03755</name>
</gene>
<dbReference type="GO" id="GO:0004252">
    <property type="term" value="F:serine-type endopeptidase activity"/>
    <property type="evidence" value="ECO:0007669"/>
    <property type="project" value="TreeGrafter"/>
</dbReference>
<evidence type="ECO:0000256" key="1">
    <source>
        <dbReference type="ARBA" id="ARBA00022801"/>
    </source>
</evidence>
<accession>X1EEP0</accession>
<name>X1EEP0_9ZZZZ</name>
<feature type="non-terminal residue" evidence="3">
    <location>
        <position position="257"/>
    </location>
</feature>
<dbReference type="AlphaFoldDB" id="X1EEP0"/>
<evidence type="ECO:0000313" key="3">
    <source>
        <dbReference type="EMBL" id="GAH31067.1"/>
    </source>
</evidence>
<dbReference type="PANTHER" id="PTHR42776:SF27">
    <property type="entry name" value="DIPEPTIDYL PEPTIDASE FAMILY MEMBER 6"/>
    <property type="match status" value="1"/>
</dbReference>
<comment type="caution">
    <text evidence="3">The sequence shown here is derived from an EMBL/GenBank/DDBJ whole genome shotgun (WGS) entry which is preliminary data.</text>
</comment>
<keyword evidence="1" id="KW-0378">Hydrolase</keyword>
<dbReference type="SUPFAM" id="SSF53474">
    <property type="entry name" value="alpha/beta-Hydrolases"/>
    <property type="match status" value="1"/>
</dbReference>
<dbReference type="Pfam" id="PF00326">
    <property type="entry name" value="Peptidase_S9"/>
    <property type="match status" value="1"/>
</dbReference>
<reference evidence="3" key="1">
    <citation type="journal article" date="2014" name="Front. Microbiol.">
        <title>High frequency of phylogenetically diverse reductive dehalogenase-homologous genes in deep subseafloor sedimentary metagenomes.</title>
        <authorList>
            <person name="Kawai M."/>
            <person name="Futagami T."/>
            <person name="Toyoda A."/>
            <person name="Takaki Y."/>
            <person name="Nishi S."/>
            <person name="Hori S."/>
            <person name="Arai W."/>
            <person name="Tsubouchi T."/>
            <person name="Morono Y."/>
            <person name="Uchiyama I."/>
            <person name="Ito T."/>
            <person name="Fujiyama A."/>
            <person name="Inagaki F."/>
            <person name="Takami H."/>
        </authorList>
    </citation>
    <scope>NUCLEOTIDE SEQUENCE</scope>
    <source>
        <strain evidence="3">Expedition CK06-06</strain>
    </source>
</reference>
<dbReference type="PANTHER" id="PTHR42776">
    <property type="entry name" value="SERINE PEPTIDASE S9 FAMILY MEMBER"/>
    <property type="match status" value="1"/>
</dbReference>
<dbReference type="Gene3D" id="3.40.50.1820">
    <property type="entry name" value="alpha/beta hydrolase"/>
    <property type="match status" value="1"/>
</dbReference>
<dbReference type="InterPro" id="IPR029058">
    <property type="entry name" value="AB_hydrolase_fold"/>
</dbReference>
<feature type="domain" description="Peptidase S9 prolyl oligopeptidase catalytic" evidence="2">
    <location>
        <begin position="45"/>
        <end position="254"/>
    </location>
</feature>
<evidence type="ECO:0000259" key="2">
    <source>
        <dbReference type="Pfam" id="PF00326"/>
    </source>
</evidence>
<dbReference type="InterPro" id="IPR001375">
    <property type="entry name" value="Peptidase_S9_cat"/>
</dbReference>